<feature type="compositionally biased region" description="Polar residues" evidence="1">
    <location>
        <begin position="1108"/>
        <end position="1123"/>
    </location>
</feature>
<keyword evidence="4" id="KW-1185">Reference proteome</keyword>
<feature type="region of interest" description="Disordered" evidence="1">
    <location>
        <begin position="977"/>
        <end position="1123"/>
    </location>
</feature>
<reference evidence="3" key="1">
    <citation type="submission" date="2022-08" db="UniProtKB">
        <authorList>
            <consortium name="EnsemblMetazoa"/>
        </authorList>
    </citation>
    <scope>IDENTIFICATION</scope>
    <source>
        <strain evidence="3">05x7-T-G4-1.051#20</strain>
    </source>
</reference>
<feature type="compositionally biased region" description="Polar residues" evidence="1">
    <location>
        <begin position="294"/>
        <end position="315"/>
    </location>
</feature>
<dbReference type="OMA" id="PRNTIWT"/>
<feature type="compositionally biased region" description="Low complexity" evidence="1">
    <location>
        <begin position="1246"/>
        <end position="1273"/>
    </location>
</feature>
<sequence>MIRLVILIFGICFATRVHSAHLVSPVPRNTIWTYSSQRDTKGEVLDCGGVERQWNINGGKCGVCGDPWDGPRFHEFGGKYAQGIVGGMYKTGSTVQVTIENPEKVGGYIEFRLCDVTTKGRDLQQSCFDKHVLLFSDNREKRQRVKSHETFVDAYVELPVGLTCKQCVLQWSFVQDNTKCPKCMERRTIRNCADIQITDRITRRKRQVQGWQNQRQDHTNLGKRVEWLGVQAKKTIDNHNAAKKPLVMKDAEIYRTELRKVESIAPKPSPPGIPNNNRQQYYQLQHQRALHRQNGQFGQQQNASPTRYAQHNSEIIGQKRHRPSNQNFKLTQDARPKQPKKNQVEPSPAFVNPDSNPKPTPTQSNQRPTSQSQHPGPKQGDQFTHPHRKQHKPASMNQHNVQPTNQPMNQYQHGKHPNQPVYKPNAGHQQQYQSQFQQRRRQHQQQQQNQWYPRKQHHRQQAGFTNNNNKNGWNWNQNNNYQRMPRQRGSLSQTQNQPSKPSVSMDGVGGAFSSQFDKPSGGLSSMPSENPSKTQFNDMVAKTHSGGFLASQESLLPRSSNPNQQYHHNRRPPTPPSSGLYPSNDVVPSVSSGNSPLSNFKGDTPISIDRPAMEMNPDTKQIRNFVQPAGFKEIPRFDFVHAPEVQRERIKPKIIQNQSTTPSPSNPQRVANTGVKQPQTVNGNMGNQPWQNNGWQGFQPNPQPTPVQQPRSPQSPSLHLQSNTRSQPKQPPSSSPTDVPVKVQPNPQWLDSTFKQQGTKSNVQRISSQHGWMSNNAPTPTKTSVNGQNQKQSQRTNTRTQPQGNNPQQTQWQSNRQNTGSNTQPLKNRQQQQQQQQQQQIWNGQQQPQGSRQAQMRQIGEGQLPSPTASQQQPQNQQRYQNSQQIQNQQQNKQQQQQQQQQQKELWKEHYLQAQSMRQGNPSPSVVPYSQNQQNNPSYRIRPNKKPFTLNADPQAMRWNPKVARQFFGGLTVYDPKPSSSSGFQKPKASPPSSRMFPPSTAAPVTTTPAPVQRVNRWNAPPAPASPVGPPQNQHSMISNVPSQTNINTSPNFAQRQQFPNQQQQYPNQQQFPNQQQQQRQQFQNQQQQLQSIPSQNAQQSPQNAQQVRNQKQPPSQQAQNVAIQTTTTISTPIQNKGSKVLADTNVPGTKIKGINSPLFVLQSKADVNKHLDKTEAPPVTKATDKMLNIGEYNTGFKGNKNPLYVVGSPLMVSSKKSEPSKQIEIVPKQSSMVPNQPNSNNVMLNSQQNSMSQHVVQSSQQQMPSTPAPQASEKTSAPRSFNPFLGSPRPLPNRQRPTGPLGSQKGFPNQANKFGSLFVQGAVVTTSTPAPTTNNPFTTQGYRMGSLAAIGMGTQNLQGAVIAAAKATTPSPPVINARQETFSAHGRGMFRPTFTRKLPQRYPQRYPPRNVNNQRPIYPRVMQNTPPTALAQNQMPQVKTVQQTRNAANEQKQNKPQTGLSQQQSVAAENVQPNRRGPPEKMTTLDAIIWDRAVPTTTESPITQAPYDPSKYNRFSNQNQNQKQNRFSQYPNVRRPTQNRFGNRQQQSNQYPQKPSLSNPMSSGTQLSNWKGPSKQYQGATRGQQSEPHHQWNKQPNNPNMFSVQNGQSQIPENKPRPVLIESPNTPAPTTGSRLNQFVVSGPKPLQRAQQQSQRSSNPQPAPIPIPVNRNPQQIKGRYPQKTVQKPGVYNPKTDTFGAFLMGGGDHKTGVAAENQIEKHGPNLQTPVRKEYVEPSNTVSQLKQPNAIYPSHMRYPSNDGGFSVLSGGLSPSKIHPMAVSRAKERLQPSESPKLSDLGNVFGREQRAHRLGSYQNALQPAESMPSAGNSQVLWAVRTTPAESKIIYQEALQNQAIADKGKPVPGFYRRDTVVEKQPQSVVPSIETPRQQSLSNGPLPMELEKSRNSVRNQNPYPQPIPKPNNQPEPGQQQQRPVPKTIEAPVKMAVIDPPVKKQQILKEAPQQQLLEKQPAEVQQSTTTVKPDVRVQSNPRLYRAPEYHQRFRFRSTGFGIPQVRPASSKGPSNGAVQYAKSP</sequence>
<feature type="region of interest" description="Disordered" evidence="1">
    <location>
        <begin position="1963"/>
        <end position="1992"/>
    </location>
</feature>
<feature type="region of interest" description="Disordered" evidence="1">
    <location>
        <begin position="645"/>
        <end position="947"/>
    </location>
</feature>
<feature type="region of interest" description="Disordered" evidence="1">
    <location>
        <begin position="2010"/>
        <end position="2034"/>
    </location>
</feature>
<feature type="compositionally biased region" description="Low complexity" evidence="1">
    <location>
        <begin position="466"/>
        <end position="480"/>
    </location>
</feature>
<feature type="compositionally biased region" description="Polar residues" evidence="1">
    <location>
        <begin position="554"/>
        <end position="566"/>
    </location>
</feature>
<feature type="compositionally biased region" description="Polar residues" evidence="1">
    <location>
        <begin position="1876"/>
        <end position="1894"/>
    </location>
</feature>
<feature type="compositionally biased region" description="Polar residues" evidence="1">
    <location>
        <begin position="1433"/>
        <end position="1474"/>
    </location>
</feature>
<feature type="compositionally biased region" description="Polar residues" evidence="1">
    <location>
        <begin position="1514"/>
        <end position="1587"/>
    </location>
</feature>
<name>A0A8W8NLJ2_MAGGI</name>
<evidence type="ECO:0008006" key="5">
    <source>
        <dbReference type="Google" id="ProtNLM"/>
    </source>
</evidence>
<evidence type="ECO:0000256" key="2">
    <source>
        <dbReference type="SAM" id="SignalP"/>
    </source>
</evidence>
<feature type="compositionally biased region" description="Low complexity" evidence="1">
    <location>
        <begin position="1648"/>
        <end position="1660"/>
    </location>
</feature>
<feature type="compositionally biased region" description="Pro residues" evidence="1">
    <location>
        <begin position="1021"/>
        <end position="1030"/>
    </location>
</feature>
<feature type="region of interest" description="Disordered" evidence="1">
    <location>
        <begin position="1874"/>
        <end position="1934"/>
    </location>
</feature>
<organism evidence="3 4">
    <name type="scientific">Magallana gigas</name>
    <name type="common">Pacific oyster</name>
    <name type="synonym">Crassostrea gigas</name>
    <dbReference type="NCBI Taxonomy" id="29159"/>
    <lineage>
        <taxon>Eukaryota</taxon>
        <taxon>Metazoa</taxon>
        <taxon>Spiralia</taxon>
        <taxon>Lophotrochozoa</taxon>
        <taxon>Mollusca</taxon>
        <taxon>Bivalvia</taxon>
        <taxon>Autobranchia</taxon>
        <taxon>Pteriomorphia</taxon>
        <taxon>Ostreida</taxon>
        <taxon>Ostreoidea</taxon>
        <taxon>Ostreidae</taxon>
        <taxon>Magallana</taxon>
    </lineage>
</organism>
<feature type="compositionally biased region" description="Polar residues" evidence="1">
    <location>
        <begin position="395"/>
        <end position="412"/>
    </location>
</feature>
<dbReference type="EnsemblMetazoa" id="G7827.1">
    <property type="protein sequence ID" value="G7827.1:cds"/>
    <property type="gene ID" value="G7827"/>
</dbReference>
<feature type="compositionally biased region" description="Polar residues" evidence="1">
    <location>
        <begin position="512"/>
        <end position="535"/>
    </location>
</feature>
<feature type="compositionally biased region" description="Polar residues" evidence="1">
    <location>
        <begin position="913"/>
        <end position="938"/>
    </location>
</feature>
<dbReference type="OrthoDB" id="6156779at2759"/>
<proteinExistence type="predicted"/>
<feature type="compositionally biased region" description="Low complexity" evidence="1">
    <location>
        <begin position="1051"/>
        <end position="1107"/>
    </location>
</feature>
<dbReference type="Proteomes" id="UP000005408">
    <property type="component" value="Unassembled WGS sequence"/>
</dbReference>
<keyword evidence="2" id="KW-0732">Signal</keyword>
<feature type="compositionally biased region" description="Polar residues" evidence="1">
    <location>
        <begin position="1594"/>
        <end position="1613"/>
    </location>
</feature>
<accession>A0A8W8NLJ2</accession>
<feature type="compositionally biased region" description="Polar residues" evidence="1">
    <location>
        <begin position="1032"/>
        <end position="1050"/>
    </location>
</feature>
<evidence type="ECO:0000313" key="4">
    <source>
        <dbReference type="Proteomes" id="UP000005408"/>
    </source>
</evidence>
<feature type="compositionally biased region" description="Polar residues" evidence="1">
    <location>
        <begin position="1963"/>
        <end position="1991"/>
    </location>
</feature>
<evidence type="ECO:0000313" key="3">
    <source>
        <dbReference type="EnsemblMetazoa" id="G7827.1:cds"/>
    </source>
</evidence>
<feature type="compositionally biased region" description="Polar residues" evidence="1">
    <location>
        <begin position="814"/>
        <end position="829"/>
    </location>
</feature>
<feature type="region of interest" description="Disordered" evidence="1">
    <location>
        <begin position="554"/>
        <end position="612"/>
    </location>
</feature>
<feature type="region of interest" description="Disordered" evidence="1">
    <location>
        <begin position="294"/>
        <end position="535"/>
    </location>
</feature>
<feature type="compositionally biased region" description="Polar residues" evidence="1">
    <location>
        <begin position="1624"/>
        <end position="1640"/>
    </location>
</feature>
<feature type="chain" id="PRO_5036463419" description="Chitin-binding type-4 domain-containing protein" evidence="2">
    <location>
        <begin position="20"/>
        <end position="2034"/>
    </location>
</feature>
<protein>
    <recommendedName>
        <fullName evidence="5">Chitin-binding type-4 domain-containing protein</fullName>
    </recommendedName>
</protein>
<feature type="compositionally biased region" description="Polar residues" evidence="1">
    <location>
        <begin position="745"/>
        <end position="793"/>
    </location>
</feature>
<feature type="compositionally biased region" description="Low complexity" evidence="1">
    <location>
        <begin position="871"/>
        <end position="903"/>
    </location>
</feature>
<feature type="compositionally biased region" description="Low complexity" evidence="1">
    <location>
        <begin position="708"/>
        <end position="728"/>
    </location>
</feature>
<feature type="compositionally biased region" description="Pro residues" evidence="1">
    <location>
        <begin position="1914"/>
        <end position="1924"/>
    </location>
</feature>
<feature type="compositionally biased region" description="Polar residues" evidence="1">
    <location>
        <begin position="1229"/>
        <end position="1245"/>
    </location>
</feature>
<feature type="compositionally biased region" description="Low complexity" evidence="1">
    <location>
        <begin position="794"/>
        <end position="813"/>
    </location>
</feature>
<feature type="signal peptide" evidence="2">
    <location>
        <begin position="1"/>
        <end position="19"/>
    </location>
</feature>
<feature type="region of interest" description="Disordered" evidence="1">
    <location>
        <begin position="1217"/>
        <end position="1311"/>
    </location>
</feature>
<evidence type="ECO:0000256" key="1">
    <source>
        <dbReference type="SAM" id="MobiDB-lite"/>
    </source>
</evidence>
<feature type="compositionally biased region" description="Polar residues" evidence="1">
    <location>
        <begin position="489"/>
        <end position="502"/>
    </location>
</feature>
<feature type="compositionally biased region" description="Low complexity" evidence="1">
    <location>
        <begin position="998"/>
        <end position="1012"/>
    </location>
</feature>
<feature type="compositionally biased region" description="Low complexity" evidence="1">
    <location>
        <begin position="830"/>
        <end position="858"/>
    </location>
</feature>
<feature type="region of interest" description="Disordered" evidence="1">
    <location>
        <begin position="1433"/>
        <end position="1679"/>
    </location>
</feature>
<feature type="compositionally biased region" description="Polar residues" evidence="1">
    <location>
        <begin position="655"/>
        <end position="698"/>
    </location>
</feature>
<feature type="compositionally biased region" description="Polar residues" evidence="1">
    <location>
        <begin position="589"/>
        <end position="598"/>
    </location>
</feature>
<feature type="compositionally biased region" description="Polar residues" evidence="1">
    <location>
        <begin position="353"/>
        <end position="374"/>
    </location>
</feature>
<feature type="compositionally biased region" description="Low complexity" evidence="1">
    <location>
        <begin position="1925"/>
        <end position="1934"/>
    </location>
</feature>